<protein>
    <submittedName>
        <fullName evidence="4">Uncharacterized protein</fullName>
    </submittedName>
</protein>
<proteinExistence type="inferred from homology"/>
<dbReference type="InParanoid" id="A0A1B1YPW7"/>
<dbReference type="Proteomes" id="UP000092952">
    <property type="component" value="Chromosome"/>
</dbReference>
<keyword evidence="5" id="KW-1185">Reference proteome</keyword>
<dbReference type="KEGG" id="gbi:PG2T_00315"/>
<dbReference type="AlphaFoldDB" id="A0A1B1YPW7"/>
<dbReference type="RefSeq" id="WP_068802307.1">
    <property type="nucleotide sequence ID" value="NZ_CP014671.1"/>
</dbReference>
<dbReference type="OrthoDB" id="3216579at2"/>
<dbReference type="InterPro" id="IPR029012">
    <property type="entry name" value="Helix_hairpin_bin_sf"/>
</dbReference>
<organism evidence="4 5">
    <name type="scientific">Immundisolibacter cernigliae</name>
    <dbReference type="NCBI Taxonomy" id="1810504"/>
    <lineage>
        <taxon>Bacteria</taxon>
        <taxon>Pseudomonadati</taxon>
        <taxon>Pseudomonadota</taxon>
        <taxon>Gammaproteobacteria</taxon>
        <taxon>Immundisolibacterales</taxon>
        <taxon>Immundisolibacteraceae</taxon>
        <taxon>Immundisolibacter</taxon>
    </lineage>
</organism>
<sequence length="65" mass="7184">MDDLETLKARVKQLNARATTLKMNLHDLSEDLPTGWENIPDLAAQAFDAYRSLAEARRALTQAGG</sequence>
<dbReference type="PIRSF" id="PIRSF037676">
    <property type="entry name" value="DUF683"/>
    <property type="match status" value="1"/>
</dbReference>
<dbReference type="Gene3D" id="1.10.287.660">
    <property type="entry name" value="Helix hairpin bin"/>
    <property type="match status" value="1"/>
</dbReference>
<feature type="coiled-coil region" evidence="3">
    <location>
        <begin position="4"/>
        <end position="31"/>
    </location>
</feature>
<dbReference type="EMBL" id="CP014671">
    <property type="protein sequence ID" value="ANX02792.1"/>
    <property type="molecule type" value="Genomic_DNA"/>
</dbReference>
<accession>A0A1B1YPW7</accession>
<evidence type="ECO:0000256" key="1">
    <source>
        <dbReference type="ARBA" id="ARBA00023231"/>
    </source>
</evidence>
<keyword evidence="1" id="KW-0535">Nitrogen fixation</keyword>
<dbReference type="Pfam" id="PF05082">
    <property type="entry name" value="Rop-like"/>
    <property type="match status" value="1"/>
</dbReference>
<evidence type="ECO:0000256" key="3">
    <source>
        <dbReference type="SAM" id="Coils"/>
    </source>
</evidence>
<reference evidence="5" key="1">
    <citation type="submission" date="2016-03" db="EMBL/GenBank/DDBJ databases">
        <title>Complete genome sequence of Solimmundus cernigliae, representing a novel lineage of polycyclic aromatic hydrocarbon degraders within the Gammaproteobacteria.</title>
        <authorList>
            <person name="Singleton D.R."/>
            <person name="Dickey A.N."/>
            <person name="Scholl E.H."/>
            <person name="Wright F.A."/>
            <person name="Aitken M.D."/>
        </authorList>
    </citation>
    <scope>NUCLEOTIDE SEQUENCE [LARGE SCALE GENOMIC DNA]</scope>
    <source>
        <strain evidence="5">TR3.2</strain>
    </source>
</reference>
<dbReference type="STRING" id="1810504.PG2T_00315"/>
<evidence type="ECO:0000313" key="5">
    <source>
        <dbReference type="Proteomes" id="UP000092952"/>
    </source>
</evidence>
<name>A0A1B1YPW7_9GAMM</name>
<evidence type="ECO:0000256" key="2">
    <source>
        <dbReference type="ARBA" id="ARBA00044954"/>
    </source>
</evidence>
<comment type="similarity">
    <text evidence="2">Belongs to the UPF0437 family.</text>
</comment>
<dbReference type="InterPro" id="IPR007774">
    <property type="entry name" value="Put_N_fixation"/>
</dbReference>
<evidence type="ECO:0000313" key="4">
    <source>
        <dbReference type="EMBL" id="ANX02792.1"/>
    </source>
</evidence>
<gene>
    <name evidence="4" type="ORF">PG2T_00315</name>
</gene>
<keyword evidence="3" id="KW-0175">Coiled coil</keyword>